<sequence>MQGGKYDFPLKSTHSVPPQEAPEDFQAD</sequence>
<evidence type="ECO:0000256" key="1">
    <source>
        <dbReference type="SAM" id="MobiDB-lite"/>
    </source>
</evidence>
<evidence type="ECO:0000313" key="2">
    <source>
        <dbReference type="EMBL" id="EOB08744.1"/>
    </source>
</evidence>
<feature type="non-terminal residue" evidence="2">
    <location>
        <position position="28"/>
    </location>
</feature>
<reference evidence="3" key="1">
    <citation type="journal article" date="2013" name="Nat. Genet.">
        <title>The duck genome and transcriptome provide insight into an avian influenza virus reservoir species.</title>
        <authorList>
            <person name="Huang Y."/>
            <person name="Li Y."/>
            <person name="Burt D.W."/>
            <person name="Chen H."/>
            <person name="Zhang Y."/>
            <person name="Qian W."/>
            <person name="Kim H."/>
            <person name="Gan S."/>
            <person name="Zhao Y."/>
            <person name="Li J."/>
            <person name="Yi K."/>
            <person name="Feng H."/>
            <person name="Zhu P."/>
            <person name="Li B."/>
            <person name="Liu Q."/>
            <person name="Fairley S."/>
            <person name="Magor K.E."/>
            <person name="Du Z."/>
            <person name="Hu X."/>
            <person name="Goodman L."/>
            <person name="Tafer H."/>
            <person name="Vignal A."/>
            <person name="Lee T."/>
            <person name="Kim K.W."/>
            <person name="Sheng Z."/>
            <person name="An Y."/>
            <person name="Searle S."/>
            <person name="Herrero J."/>
            <person name="Groenen M.A."/>
            <person name="Crooijmans R.P."/>
            <person name="Faraut T."/>
            <person name="Cai Q."/>
            <person name="Webster R.G."/>
            <person name="Aldridge J.R."/>
            <person name="Warren W.C."/>
            <person name="Bartschat S."/>
            <person name="Kehr S."/>
            <person name="Marz M."/>
            <person name="Stadler P.F."/>
            <person name="Smith J."/>
            <person name="Kraus R.H."/>
            <person name="Zhao Y."/>
            <person name="Ren L."/>
            <person name="Fei J."/>
            <person name="Morisson M."/>
            <person name="Kaiser P."/>
            <person name="Griffin D.K."/>
            <person name="Rao M."/>
            <person name="Pitel F."/>
            <person name="Wang J."/>
            <person name="Li N."/>
        </authorList>
    </citation>
    <scope>NUCLEOTIDE SEQUENCE [LARGE SCALE GENOMIC DNA]</scope>
</reference>
<dbReference type="AlphaFoldDB" id="R0LSL3"/>
<keyword evidence="3" id="KW-1185">Reference proteome</keyword>
<gene>
    <name evidence="2" type="ORF">Anapl_06975</name>
</gene>
<accession>R0LSL3</accession>
<feature type="region of interest" description="Disordered" evidence="1">
    <location>
        <begin position="1"/>
        <end position="28"/>
    </location>
</feature>
<protein>
    <submittedName>
        <fullName evidence="2">Uncharacterized protein</fullName>
    </submittedName>
</protein>
<dbReference type="Proteomes" id="UP000296049">
    <property type="component" value="Unassembled WGS sequence"/>
</dbReference>
<evidence type="ECO:0000313" key="3">
    <source>
        <dbReference type="Proteomes" id="UP000296049"/>
    </source>
</evidence>
<organism evidence="2 3">
    <name type="scientific">Anas platyrhynchos</name>
    <name type="common">Mallard</name>
    <name type="synonym">Anas boschas</name>
    <dbReference type="NCBI Taxonomy" id="8839"/>
    <lineage>
        <taxon>Eukaryota</taxon>
        <taxon>Metazoa</taxon>
        <taxon>Chordata</taxon>
        <taxon>Craniata</taxon>
        <taxon>Vertebrata</taxon>
        <taxon>Euteleostomi</taxon>
        <taxon>Archelosauria</taxon>
        <taxon>Archosauria</taxon>
        <taxon>Dinosauria</taxon>
        <taxon>Saurischia</taxon>
        <taxon>Theropoda</taxon>
        <taxon>Coelurosauria</taxon>
        <taxon>Aves</taxon>
        <taxon>Neognathae</taxon>
        <taxon>Galloanserae</taxon>
        <taxon>Anseriformes</taxon>
        <taxon>Anatidae</taxon>
        <taxon>Anatinae</taxon>
        <taxon>Anas</taxon>
    </lineage>
</organism>
<proteinExistence type="predicted"/>
<name>R0LSL3_ANAPL</name>
<dbReference type="EMBL" id="KB742424">
    <property type="protein sequence ID" value="EOB08744.1"/>
    <property type="molecule type" value="Genomic_DNA"/>
</dbReference>